<evidence type="ECO:0000313" key="1">
    <source>
        <dbReference type="EMBL" id="PLW21548.1"/>
    </source>
</evidence>
<evidence type="ECO:0000313" key="2">
    <source>
        <dbReference type="Proteomes" id="UP000235388"/>
    </source>
</evidence>
<reference evidence="1 2" key="1">
    <citation type="submission" date="2017-11" db="EMBL/GenBank/DDBJ databases">
        <title>De novo assembly and phasing of dikaryotic genomes from two isolates of Puccinia coronata f. sp. avenae, the causal agent of oat crown rust.</title>
        <authorList>
            <person name="Miller M.E."/>
            <person name="Zhang Y."/>
            <person name="Omidvar V."/>
            <person name="Sperschneider J."/>
            <person name="Schwessinger B."/>
            <person name="Raley C."/>
            <person name="Palmer J.M."/>
            <person name="Garnica D."/>
            <person name="Upadhyaya N."/>
            <person name="Rathjen J."/>
            <person name="Taylor J.M."/>
            <person name="Park R.F."/>
            <person name="Dodds P.N."/>
            <person name="Hirsch C.D."/>
            <person name="Kianian S.F."/>
            <person name="Figueroa M."/>
        </authorList>
    </citation>
    <scope>NUCLEOTIDE SEQUENCE [LARGE SCALE GENOMIC DNA]</scope>
    <source>
        <strain evidence="1">12NC29</strain>
    </source>
</reference>
<sequence length="288" mass="31292">MSREWREARTLQACMDLATEAAAQLDLLALLPPETSTPHHHTPLSTNRPPGFSNHHLSHPALPCNPDAMEIDALGVQSSAQLAIMDASRGLCCTRWLCFRCLKSIVPGSHTGSINFLNLPVSLEQQKSFVEKAGVSPLSAPVSAIQTAEAPTLSYRNHYLEPTSTPFESEDLHHGLDEIHKDYEEAKEATFSVSTVQEGVGGLVTQDWVGMLQLSTIDFKPVPVPSSFGVTRLGSVDSIFGLPWLDQQGWVALGSVKGGHQFSLKSTPFYVIESLAIEGEPKGIWISP</sequence>
<dbReference type="AlphaFoldDB" id="A0A2N5T7W1"/>
<keyword evidence="2" id="KW-1185">Reference proteome</keyword>
<accession>A0A2N5T7W1</accession>
<dbReference type="Proteomes" id="UP000235388">
    <property type="component" value="Unassembled WGS sequence"/>
</dbReference>
<dbReference type="EMBL" id="PGCJ01000782">
    <property type="protein sequence ID" value="PLW21548.1"/>
    <property type="molecule type" value="Genomic_DNA"/>
</dbReference>
<gene>
    <name evidence="1" type="ORF">PCANC_03982</name>
</gene>
<proteinExistence type="predicted"/>
<protein>
    <submittedName>
        <fullName evidence="1">Uncharacterized protein</fullName>
    </submittedName>
</protein>
<organism evidence="1 2">
    <name type="scientific">Puccinia coronata f. sp. avenae</name>
    <dbReference type="NCBI Taxonomy" id="200324"/>
    <lineage>
        <taxon>Eukaryota</taxon>
        <taxon>Fungi</taxon>
        <taxon>Dikarya</taxon>
        <taxon>Basidiomycota</taxon>
        <taxon>Pucciniomycotina</taxon>
        <taxon>Pucciniomycetes</taxon>
        <taxon>Pucciniales</taxon>
        <taxon>Pucciniaceae</taxon>
        <taxon>Puccinia</taxon>
    </lineage>
</organism>
<comment type="caution">
    <text evidence="1">The sequence shown here is derived from an EMBL/GenBank/DDBJ whole genome shotgun (WGS) entry which is preliminary data.</text>
</comment>
<name>A0A2N5T7W1_9BASI</name>